<dbReference type="Pfam" id="PF12680">
    <property type="entry name" value="SnoaL_2"/>
    <property type="match status" value="1"/>
</dbReference>
<keyword evidence="3" id="KW-1185">Reference proteome</keyword>
<dbReference type="EMBL" id="JMQI01000043">
    <property type="protein sequence ID" value="KDN20431.1"/>
    <property type="molecule type" value="Genomic_DNA"/>
</dbReference>
<dbReference type="PANTHER" id="PTHR41252">
    <property type="entry name" value="BLR2505 PROTEIN"/>
    <property type="match status" value="1"/>
</dbReference>
<evidence type="ECO:0000259" key="1">
    <source>
        <dbReference type="Pfam" id="PF12680"/>
    </source>
</evidence>
<dbReference type="OrthoDB" id="8722217at2"/>
<dbReference type="InterPro" id="IPR037401">
    <property type="entry name" value="SnoaL-like"/>
</dbReference>
<evidence type="ECO:0000313" key="2">
    <source>
        <dbReference type="EMBL" id="KDN20431.1"/>
    </source>
</evidence>
<dbReference type="AlphaFoldDB" id="A0A066TYZ2"/>
<protein>
    <recommendedName>
        <fullName evidence="1">SnoaL-like domain-containing protein</fullName>
    </recommendedName>
</protein>
<reference evidence="2 3" key="1">
    <citation type="submission" date="2014-05" db="EMBL/GenBank/DDBJ databases">
        <title>Draft genome sequence of Amycolatopsis rifamycinica DSM 46095.</title>
        <authorList>
            <person name="Lal R."/>
            <person name="Saxena A."/>
            <person name="Kumari R."/>
            <person name="Mukherjee U."/>
            <person name="Singh P."/>
            <person name="Sangwan N."/>
            <person name="Mahato N.K."/>
        </authorList>
    </citation>
    <scope>NUCLEOTIDE SEQUENCE [LARGE SCALE GENOMIC DNA]</scope>
    <source>
        <strain evidence="2 3">DSM 46095</strain>
    </source>
</reference>
<dbReference type="PANTHER" id="PTHR41252:SF1">
    <property type="entry name" value="BLR2505 PROTEIN"/>
    <property type="match status" value="1"/>
</dbReference>
<sequence length="138" mass="15208">MSTPTTVRDTAATIGEFFTRFGNGDRPGMLELFAADVDFVVAGAEEIVPWAGKQPSLAGVEEFLRIALEDISTEKFDIAKILVDGEDGVVLGEFAHRIHRTGKVFASTFALHVRVRDGLIAKYHMFEDSHRAALAWQD</sequence>
<comment type="caution">
    <text evidence="2">The sequence shown here is derived from an EMBL/GenBank/DDBJ whole genome shotgun (WGS) entry which is preliminary data.</text>
</comment>
<organism evidence="2 3">
    <name type="scientific">Amycolatopsis rifamycinica</name>
    <dbReference type="NCBI Taxonomy" id="287986"/>
    <lineage>
        <taxon>Bacteria</taxon>
        <taxon>Bacillati</taxon>
        <taxon>Actinomycetota</taxon>
        <taxon>Actinomycetes</taxon>
        <taxon>Pseudonocardiales</taxon>
        <taxon>Pseudonocardiaceae</taxon>
        <taxon>Amycolatopsis</taxon>
    </lineage>
</organism>
<feature type="domain" description="SnoaL-like" evidence="1">
    <location>
        <begin position="16"/>
        <end position="122"/>
    </location>
</feature>
<dbReference type="Proteomes" id="UP000027345">
    <property type="component" value="Unassembled WGS sequence"/>
</dbReference>
<proteinExistence type="predicted"/>
<name>A0A066TYZ2_9PSEU</name>
<dbReference type="SUPFAM" id="SSF54427">
    <property type="entry name" value="NTF2-like"/>
    <property type="match status" value="1"/>
</dbReference>
<evidence type="ECO:0000313" key="3">
    <source>
        <dbReference type="Proteomes" id="UP000027345"/>
    </source>
</evidence>
<dbReference type="STRING" id="287986.DV20_21000"/>
<dbReference type="eggNOG" id="COG3631">
    <property type="taxonomic scope" value="Bacteria"/>
</dbReference>
<dbReference type="InterPro" id="IPR032710">
    <property type="entry name" value="NTF2-like_dom_sf"/>
</dbReference>
<gene>
    <name evidence="2" type="ORF">DV20_21000</name>
</gene>
<dbReference type="Gene3D" id="3.10.450.50">
    <property type="match status" value="1"/>
</dbReference>
<accession>A0A066TYZ2</accession>
<dbReference type="RefSeq" id="WP_043782651.1">
    <property type="nucleotide sequence ID" value="NZ_JMQI01000043.1"/>
</dbReference>